<sequence length="63" mass="6813">MGTGSILEISTITRYPAQAPSMLFFCHVFILSHPVSLAPPLAKEQGTTNLKEAVLLMARTLKA</sequence>
<proteinExistence type="predicted"/>
<protein>
    <submittedName>
        <fullName evidence="1">Uncharacterized protein</fullName>
    </submittedName>
</protein>
<dbReference type="Proteomes" id="UP000322667">
    <property type="component" value="Chromosome A09"/>
</dbReference>
<dbReference type="EMBL" id="CM017618">
    <property type="protein sequence ID" value="TYI08583.1"/>
    <property type="molecule type" value="Genomic_DNA"/>
</dbReference>
<reference evidence="1 2" key="1">
    <citation type="submission" date="2019-07" db="EMBL/GenBank/DDBJ databases">
        <title>WGS assembly of Gossypium tomentosum.</title>
        <authorList>
            <person name="Chen Z.J."/>
            <person name="Sreedasyam A."/>
            <person name="Ando A."/>
            <person name="Song Q."/>
            <person name="De L."/>
            <person name="Hulse-Kemp A."/>
            <person name="Ding M."/>
            <person name="Ye W."/>
            <person name="Kirkbride R."/>
            <person name="Jenkins J."/>
            <person name="Plott C."/>
            <person name="Lovell J."/>
            <person name="Lin Y.-M."/>
            <person name="Vaughn R."/>
            <person name="Liu B."/>
            <person name="Li W."/>
            <person name="Simpson S."/>
            <person name="Scheffler B."/>
            <person name="Saski C."/>
            <person name="Grover C."/>
            <person name="Hu G."/>
            <person name="Conover J."/>
            <person name="Carlson J."/>
            <person name="Shu S."/>
            <person name="Boston L."/>
            <person name="Williams M."/>
            <person name="Peterson D."/>
            <person name="Mcgee K."/>
            <person name="Jones D."/>
            <person name="Wendel J."/>
            <person name="Stelly D."/>
            <person name="Grimwood J."/>
            <person name="Schmutz J."/>
        </authorList>
    </citation>
    <scope>NUCLEOTIDE SEQUENCE [LARGE SCALE GENOMIC DNA]</scope>
    <source>
        <strain evidence="1">7179.01</strain>
    </source>
</reference>
<evidence type="ECO:0000313" key="2">
    <source>
        <dbReference type="Proteomes" id="UP000322667"/>
    </source>
</evidence>
<dbReference type="AlphaFoldDB" id="A0A5D2NYQ3"/>
<evidence type="ECO:0000313" key="1">
    <source>
        <dbReference type="EMBL" id="TYI08583.1"/>
    </source>
</evidence>
<gene>
    <name evidence="1" type="ORF">ES332_A09G010100v1</name>
</gene>
<organism evidence="1 2">
    <name type="scientific">Gossypium tomentosum</name>
    <name type="common">Hawaiian cotton</name>
    <name type="synonym">Gossypium sandvicense</name>
    <dbReference type="NCBI Taxonomy" id="34277"/>
    <lineage>
        <taxon>Eukaryota</taxon>
        <taxon>Viridiplantae</taxon>
        <taxon>Streptophyta</taxon>
        <taxon>Embryophyta</taxon>
        <taxon>Tracheophyta</taxon>
        <taxon>Spermatophyta</taxon>
        <taxon>Magnoliopsida</taxon>
        <taxon>eudicotyledons</taxon>
        <taxon>Gunneridae</taxon>
        <taxon>Pentapetalae</taxon>
        <taxon>rosids</taxon>
        <taxon>malvids</taxon>
        <taxon>Malvales</taxon>
        <taxon>Malvaceae</taxon>
        <taxon>Malvoideae</taxon>
        <taxon>Gossypium</taxon>
    </lineage>
</organism>
<name>A0A5D2NYQ3_GOSTO</name>
<accession>A0A5D2NYQ3</accession>
<keyword evidence="2" id="KW-1185">Reference proteome</keyword>